<feature type="compositionally biased region" description="Low complexity" evidence="1">
    <location>
        <begin position="126"/>
        <end position="142"/>
    </location>
</feature>
<name>A0AAN4ZKH9_9BILA</name>
<accession>A0AAN4ZKH9</accession>
<feature type="non-terminal residue" evidence="2">
    <location>
        <position position="172"/>
    </location>
</feature>
<dbReference type="AlphaFoldDB" id="A0AAN4ZKH9"/>
<evidence type="ECO:0000313" key="3">
    <source>
        <dbReference type="Proteomes" id="UP001328107"/>
    </source>
</evidence>
<feature type="region of interest" description="Disordered" evidence="1">
    <location>
        <begin position="1"/>
        <end position="142"/>
    </location>
</feature>
<dbReference type="Proteomes" id="UP001328107">
    <property type="component" value="Unassembled WGS sequence"/>
</dbReference>
<reference evidence="3" key="1">
    <citation type="submission" date="2022-10" db="EMBL/GenBank/DDBJ databases">
        <title>Genome assembly of Pristionchus species.</title>
        <authorList>
            <person name="Yoshida K."/>
            <person name="Sommer R.J."/>
        </authorList>
    </citation>
    <scope>NUCLEOTIDE SEQUENCE [LARGE SCALE GENOMIC DNA]</scope>
    <source>
        <strain evidence="3">RS5460</strain>
    </source>
</reference>
<feature type="compositionally biased region" description="Basic and acidic residues" evidence="1">
    <location>
        <begin position="43"/>
        <end position="55"/>
    </location>
</feature>
<gene>
    <name evidence="2" type="ORF">PMAYCL1PPCAC_10062</name>
</gene>
<proteinExistence type="predicted"/>
<dbReference type="EMBL" id="BTRK01000003">
    <property type="protein sequence ID" value="GMR39867.1"/>
    <property type="molecule type" value="Genomic_DNA"/>
</dbReference>
<organism evidence="2 3">
    <name type="scientific">Pristionchus mayeri</name>
    <dbReference type="NCBI Taxonomy" id="1317129"/>
    <lineage>
        <taxon>Eukaryota</taxon>
        <taxon>Metazoa</taxon>
        <taxon>Ecdysozoa</taxon>
        <taxon>Nematoda</taxon>
        <taxon>Chromadorea</taxon>
        <taxon>Rhabditida</taxon>
        <taxon>Rhabditina</taxon>
        <taxon>Diplogasteromorpha</taxon>
        <taxon>Diplogasteroidea</taxon>
        <taxon>Neodiplogasteridae</taxon>
        <taxon>Pristionchus</taxon>
    </lineage>
</organism>
<feature type="compositionally biased region" description="Basic and acidic residues" evidence="1">
    <location>
        <begin position="85"/>
        <end position="110"/>
    </location>
</feature>
<evidence type="ECO:0000256" key="1">
    <source>
        <dbReference type="SAM" id="MobiDB-lite"/>
    </source>
</evidence>
<protein>
    <submittedName>
        <fullName evidence="2">Uncharacterized protein</fullName>
    </submittedName>
</protein>
<keyword evidence="3" id="KW-1185">Reference proteome</keyword>
<evidence type="ECO:0000313" key="2">
    <source>
        <dbReference type="EMBL" id="GMR39867.1"/>
    </source>
</evidence>
<comment type="caution">
    <text evidence="2">The sequence shown here is derived from an EMBL/GenBank/DDBJ whole genome shotgun (WGS) entry which is preliminary data.</text>
</comment>
<sequence>GSRPLNESEIPTANTAVDNDEKQSNISTSKVETTSGNAPKLWNMKEHMRTLEKNKQSIVRTKGTERNPNPPMASPTKPTIVRLHHAGEVKAGEEQLKQRRKQSEPKKIIIEEEVESSTPLANPVSAVTGPGDATTPAAAGSSAVAASVAPAVASAAVDASPPVAHALHLTEP</sequence>
<feature type="compositionally biased region" description="Polar residues" evidence="1">
    <location>
        <begin position="24"/>
        <end position="37"/>
    </location>
</feature>
<feature type="non-terminal residue" evidence="2">
    <location>
        <position position="1"/>
    </location>
</feature>